<proteinExistence type="predicted"/>
<accession>A0A060BSS0</accession>
<dbReference type="SUPFAM" id="SSF53697">
    <property type="entry name" value="SIS domain"/>
    <property type="match status" value="1"/>
</dbReference>
<dbReference type="GO" id="GO:0016803">
    <property type="term" value="F:ether hydrolase activity"/>
    <property type="evidence" value="ECO:0007669"/>
    <property type="project" value="TreeGrafter"/>
</dbReference>
<evidence type="ECO:0000256" key="1">
    <source>
        <dbReference type="ARBA" id="ARBA00023277"/>
    </source>
</evidence>
<dbReference type="Pfam" id="PF22645">
    <property type="entry name" value="GKRP_SIS_N"/>
    <property type="match status" value="1"/>
</dbReference>
<dbReference type="Gene3D" id="3.40.50.10490">
    <property type="entry name" value="Glucose-6-phosphate isomerase like protein, domain 1"/>
    <property type="match status" value="1"/>
</dbReference>
<evidence type="ECO:0000259" key="2">
    <source>
        <dbReference type="PROSITE" id="PS51464"/>
    </source>
</evidence>
<name>A0A060BSS0_9PROT</name>
<dbReference type="AlphaFoldDB" id="A0A060BSS0"/>
<dbReference type="PANTHER" id="PTHR10088:SF4">
    <property type="entry name" value="GLUCOKINASE REGULATORY PROTEIN"/>
    <property type="match status" value="1"/>
</dbReference>
<keyword evidence="1" id="KW-0119">Carbohydrate metabolism</keyword>
<protein>
    <submittedName>
        <fullName evidence="3">CAZy families CE9 protein</fullName>
    </submittedName>
</protein>
<sequence length="122" mass="12519">MIAGGMSAMTVAVEGAEDSKLLGKQDLVALKLTSKDVVIGIAASGRTPYVIGALDYADEVGAVTISISCNKNSRISQHAQIPIEVEVGSEVLTGSTRLKSGTAQKLVLNMISTASMIGIGKV</sequence>
<dbReference type="PANTHER" id="PTHR10088">
    <property type="entry name" value="GLUCOKINASE REGULATORY PROTEIN"/>
    <property type="match status" value="1"/>
</dbReference>
<dbReference type="InterPro" id="IPR040190">
    <property type="entry name" value="MURQ/GCKR"/>
</dbReference>
<dbReference type="InterPro" id="IPR046348">
    <property type="entry name" value="SIS_dom_sf"/>
</dbReference>
<dbReference type="NCBIfam" id="NF003915">
    <property type="entry name" value="PRK05441.1"/>
    <property type="match status" value="1"/>
</dbReference>
<dbReference type="GO" id="GO:0016835">
    <property type="term" value="F:carbon-oxygen lyase activity"/>
    <property type="evidence" value="ECO:0007669"/>
    <property type="project" value="TreeGrafter"/>
</dbReference>
<dbReference type="EMBL" id="KF120159">
    <property type="protein sequence ID" value="AIA87428.1"/>
    <property type="molecule type" value="Genomic_DNA"/>
</dbReference>
<organism evidence="3">
    <name type="scientific">uncultured Acidiphilium sp</name>
    <dbReference type="NCBI Taxonomy" id="240137"/>
    <lineage>
        <taxon>Bacteria</taxon>
        <taxon>Pseudomonadati</taxon>
        <taxon>Pseudomonadota</taxon>
        <taxon>Alphaproteobacteria</taxon>
        <taxon>Acetobacterales</taxon>
        <taxon>Acidocellaceae</taxon>
        <taxon>Acidiphilium</taxon>
        <taxon>environmental samples</taxon>
    </lineage>
</organism>
<feature type="domain" description="SIS" evidence="2">
    <location>
        <begin position="1"/>
        <end position="121"/>
    </location>
</feature>
<dbReference type="PROSITE" id="PS51464">
    <property type="entry name" value="SIS"/>
    <property type="match status" value="1"/>
</dbReference>
<dbReference type="GO" id="GO:0046348">
    <property type="term" value="P:amino sugar catabolic process"/>
    <property type="evidence" value="ECO:0007669"/>
    <property type="project" value="TreeGrafter"/>
</dbReference>
<dbReference type="InterPro" id="IPR001347">
    <property type="entry name" value="SIS_dom"/>
</dbReference>
<dbReference type="GO" id="GO:0097367">
    <property type="term" value="F:carbohydrate derivative binding"/>
    <property type="evidence" value="ECO:0007669"/>
    <property type="project" value="InterPro"/>
</dbReference>
<evidence type="ECO:0000313" key="3">
    <source>
        <dbReference type="EMBL" id="AIA87428.1"/>
    </source>
</evidence>
<dbReference type="GO" id="GO:0009254">
    <property type="term" value="P:peptidoglycan turnover"/>
    <property type="evidence" value="ECO:0007669"/>
    <property type="project" value="TreeGrafter"/>
</dbReference>
<reference evidence="3" key="1">
    <citation type="journal article" date="2013" name="Environ. Microbiol.">
        <title>Seasonally variable intestinal metagenomes of the red palm weevil (Rhynchophorus ferrugineus).</title>
        <authorList>
            <person name="Jia S."/>
            <person name="Zhang X."/>
            <person name="Zhang G."/>
            <person name="Yin A."/>
            <person name="Zhang S."/>
            <person name="Li F."/>
            <person name="Wang L."/>
            <person name="Zhao D."/>
            <person name="Yun Q."/>
            <person name="Tala"/>
            <person name="Wang J."/>
            <person name="Sun G."/>
            <person name="Baabdullah M."/>
            <person name="Yu X."/>
            <person name="Hu S."/>
            <person name="Al-Mssallem I.S."/>
            <person name="Yu J."/>
        </authorList>
    </citation>
    <scope>NUCLEOTIDE SEQUENCE</scope>
</reference>